<name>A0ABP8KFM4_9ACTN</name>
<dbReference type="Proteomes" id="UP001500635">
    <property type="component" value="Unassembled WGS sequence"/>
</dbReference>
<evidence type="ECO:0008006" key="3">
    <source>
        <dbReference type="Google" id="ProtNLM"/>
    </source>
</evidence>
<evidence type="ECO:0000313" key="1">
    <source>
        <dbReference type="EMBL" id="GAA4405123.1"/>
    </source>
</evidence>
<dbReference type="RefSeq" id="WP_345001018.1">
    <property type="nucleotide sequence ID" value="NZ_BAABFR010000133.1"/>
</dbReference>
<comment type="caution">
    <text evidence="1">The sequence shown here is derived from an EMBL/GenBank/DDBJ whole genome shotgun (WGS) entry which is preliminary data.</text>
</comment>
<sequence>MCIAALSCACGGRDAAGVALPSGFPSAQVPVEGQVRAAERIDVGHPVWRLTVAGGTTVAASRALLAAGFRPVTPDTPLDAGELGAVYRRGDLTVGVSSDGTTVTYVVSPTPGRSG</sequence>
<keyword evidence="2" id="KW-1185">Reference proteome</keyword>
<organism evidence="1 2">
    <name type="scientific">Tsukamurella soli</name>
    <dbReference type="NCBI Taxonomy" id="644556"/>
    <lineage>
        <taxon>Bacteria</taxon>
        <taxon>Bacillati</taxon>
        <taxon>Actinomycetota</taxon>
        <taxon>Actinomycetes</taxon>
        <taxon>Mycobacteriales</taxon>
        <taxon>Tsukamurellaceae</taxon>
        <taxon>Tsukamurella</taxon>
    </lineage>
</organism>
<gene>
    <name evidence="1" type="ORF">GCM10023147_48070</name>
</gene>
<reference evidence="2" key="1">
    <citation type="journal article" date="2019" name="Int. J. Syst. Evol. Microbiol.">
        <title>The Global Catalogue of Microorganisms (GCM) 10K type strain sequencing project: providing services to taxonomists for standard genome sequencing and annotation.</title>
        <authorList>
            <consortium name="The Broad Institute Genomics Platform"/>
            <consortium name="The Broad Institute Genome Sequencing Center for Infectious Disease"/>
            <person name="Wu L."/>
            <person name="Ma J."/>
        </authorList>
    </citation>
    <scope>NUCLEOTIDE SEQUENCE [LARGE SCALE GENOMIC DNA]</scope>
    <source>
        <strain evidence="2">JCM 17688</strain>
    </source>
</reference>
<dbReference type="EMBL" id="BAABFR010000133">
    <property type="protein sequence ID" value="GAA4405123.1"/>
    <property type="molecule type" value="Genomic_DNA"/>
</dbReference>
<proteinExistence type="predicted"/>
<accession>A0ABP8KFM4</accession>
<protein>
    <recommendedName>
        <fullName evidence="3">PASTA domain-containing protein</fullName>
    </recommendedName>
</protein>
<evidence type="ECO:0000313" key="2">
    <source>
        <dbReference type="Proteomes" id="UP001500635"/>
    </source>
</evidence>